<dbReference type="PANTHER" id="PTHR15296:SF2">
    <property type="entry name" value="SMALL INTEGRAL MEMBRANE PROTEIN 24"/>
    <property type="match status" value="1"/>
</dbReference>
<dbReference type="STRING" id="372326.A0A1V4JZB0"/>
<feature type="transmembrane region" description="Helical" evidence="7">
    <location>
        <begin position="34"/>
        <end position="58"/>
    </location>
</feature>
<evidence type="ECO:0000313" key="10">
    <source>
        <dbReference type="Proteomes" id="UP000190648"/>
    </source>
</evidence>
<name>A0A1V4JZB0_PATFA</name>
<dbReference type="GO" id="GO:0016020">
    <property type="term" value="C:membrane"/>
    <property type="evidence" value="ECO:0007669"/>
    <property type="project" value="UniProtKB-SubCell"/>
</dbReference>
<dbReference type="EMBL" id="LSYS01005376">
    <property type="protein sequence ID" value="OPJ77552.1"/>
    <property type="molecule type" value="Genomic_DNA"/>
</dbReference>
<keyword evidence="4 7" id="KW-0472">Membrane</keyword>
<dbReference type="AlphaFoldDB" id="A0A1V4JZB0"/>
<evidence type="ECO:0000256" key="2">
    <source>
        <dbReference type="ARBA" id="ARBA00022692"/>
    </source>
</evidence>
<gene>
    <name evidence="9" type="primary">SMIM24</name>
    <name evidence="9" type="ORF">AV530_004685</name>
</gene>
<evidence type="ECO:0000256" key="3">
    <source>
        <dbReference type="ARBA" id="ARBA00022989"/>
    </source>
</evidence>
<dbReference type="Pfam" id="PF15807">
    <property type="entry name" value="MAP17"/>
    <property type="match status" value="1"/>
</dbReference>
<evidence type="ECO:0000256" key="4">
    <source>
        <dbReference type="ARBA" id="ARBA00023136"/>
    </source>
</evidence>
<keyword evidence="10" id="KW-1185">Reference proteome</keyword>
<evidence type="ECO:0000256" key="5">
    <source>
        <dbReference type="ARBA" id="ARBA00049650"/>
    </source>
</evidence>
<accession>A0A1V4JZB0</accession>
<evidence type="ECO:0000256" key="8">
    <source>
        <dbReference type="SAM" id="SignalP"/>
    </source>
</evidence>
<sequence>MLRALQPLSLLVLLVLAAPVRGQAGTGPKVLQPWLVGLTAVVVFLFIVFVLLLVNRLWQIRMRRKQSKLQETLGTDSRLEHDGHVNLAAKKDSDEESEGQSKATSF</sequence>
<feature type="signal peptide" evidence="8">
    <location>
        <begin position="1"/>
        <end position="22"/>
    </location>
</feature>
<dbReference type="Proteomes" id="UP000190648">
    <property type="component" value="Unassembled WGS sequence"/>
</dbReference>
<evidence type="ECO:0000256" key="6">
    <source>
        <dbReference type="SAM" id="MobiDB-lite"/>
    </source>
</evidence>
<protein>
    <submittedName>
        <fullName evidence="9">Small integral membrane protein 24</fullName>
    </submittedName>
</protein>
<keyword evidence="2 7" id="KW-0812">Transmembrane</keyword>
<organism evidence="9 10">
    <name type="scientific">Patagioenas fasciata monilis</name>
    <dbReference type="NCBI Taxonomy" id="372326"/>
    <lineage>
        <taxon>Eukaryota</taxon>
        <taxon>Metazoa</taxon>
        <taxon>Chordata</taxon>
        <taxon>Craniata</taxon>
        <taxon>Vertebrata</taxon>
        <taxon>Euteleostomi</taxon>
        <taxon>Archelosauria</taxon>
        <taxon>Archosauria</taxon>
        <taxon>Dinosauria</taxon>
        <taxon>Saurischia</taxon>
        <taxon>Theropoda</taxon>
        <taxon>Coelurosauria</taxon>
        <taxon>Aves</taxon>
        <taxon>Neognathae</taxon>
        <taxon>Neoaves</taxon>
        <taxon>Columbimorphae</taxon>
        <taxon>Columbiformes</taxon>
        <taxon>Columbidae</taxon>
        <taxon>Patagioenas</taxon>
    </lineage>
</organism>
<comment type="caution">
    <text evidence="9">The sequence shown here is derived from an EMBL/GenBank/DDBJ whole genome shotgun (WGS) entry which is preliminary data.</text>
</comment>
<keyword evidence="8" id="KW-0732">Signal</keyword>
<comment type="similarity">
    <text evidence="5">Belongs to the PDZK1-interacting protein 1/SMIM24 family.</text>
</comment>
<dbReference type="PANTHER" id="PTHR15296">
    <property type="entry name" value="MEMBRANE-ASSOCIATED PROTEIN MAP17"/>
    <property type="match status" value="1"/>
</dbReference>
<feature type="compositionally biased region" description="Basic and acidic residues" evidence="6">
    <location>
        <begin position="77"/>
        <end position="93"/>
    </location>
</feature>
<proteinExistence type="inferred from homology"/>
<feature type="region of interest" description="Disordered" evidence="6">
    <location>
        <begin position="68"/>
        <end position="106"/>
    </location>
</feature>
<reference evidence="9 10" key="1">
    <citation type="submission" date="2016-02" db="EMBL/GenBank/DDBJ databases">
        <title>Band-tailed pigeon sequencing and assembly.</title>
        <authorList>
            <person name="Soares A.E."/>
            <person name="Novak B.J."/>
            <person name="Rice E.S."/>
            <person name="O'Connell B."/>
            <person name="Chang D."/>
            <person name="Weber S."/>
            <person name="Shapiro B."/>
        </authorList>
    </citation>
    <scope>NUCLEOTIDE SEQUENCE [LARGE SCALE GENOMIC DNA]</scope>
    <source>
        <strain evidence="9">BTP2013</strain>
        <tissue evidence="9">Blood</tissue>
    </source>
</reference>
<dbReference type="OrthoDB" id="9215364at2759"/>
<evidence type="ECO:0000256" key="1">
    <source>
        <dbReference type="ARBA" id="ARBA00004167"/>
    </source>
</evidence>
<feature type="chain" id="PRO_5012415096" evidence="8">
    <location>
        <begin position="23"/>
        <end position="106"/>
    </location>
</feature>
<evidence type="ECO:0000313" key="9">
    <source>
        <dbReference type="EMBL" id="OPJ77552.1"/>
    </source>
</evidence>
<comment type="subcellular location">
    <subcellularLocation>
        <location evidence="1">Membrane</location>
        <topology evidence="1">Single-pass membrane protein</topology>
    </subcellularLocation>
</comment>
<evidence type="ECO:0000256" key="7">
    <source>
        <dbReference type="SAM" id="Phobius"/>
    </source>
</evidence>
<dbReference type="InterPro" id="IPR031627">
    <property type="entry name" value="PDZK1IP1/SMIM24"/>
</dbReference>
<keyword evidence="3 7" id="KW-1133">Transmembrane helix</keyword>